<dbReference type="AlphaFoldDB" id="M0DEG8"/>
<dbReference type="PATRIC" id="fig|1227487.5.peg.1412"/>
<reference evidence="2 3" key="1">
    <citation type="journal article" date="2014" name="PLoS Genet.">
        <title>Phylogenetically driven sequencing of extremely halophilic archaea reveals strategies for static and dynamic osmo-response.</title>
        <authorList>
            <person name="Becker E.A."/>
            <person name="Seitzer P.M."/>
            <person name="Tritt A."/>
            <person name="Larsen D."/>
            <person name="Krusor M."/>
            <person name="Yao A.I."/>
            <person name="Wu D."/>
            <person name="Madern D."/>
            <person name="Eisen J.A."/>
            <person name="Darling A.E."/>
            <person name="Facciotti M.T."/>
        </authorList>
    </citation>
    <scope>NUCLEOTIDE SEQUENCE [LARGE SCALE GENOMIC DNA]</scope>
    <source>
        <strain evidence="2 3">JCM 14848</strain>
    </source>
</reference>
<dbReference type="EMBL" id="AOIV01000011">
    <property type="protein sequence ID" value="ELZ32534.1"/>
    <property type="molecule type" value="Genomic_DNA"/>
</dbReference>
<evidence type="ECO:0000256" key="1">
    <source>
        <dbReference type="SAM" id="MobiDB-lite"/>
    </source>
</evidence>
<evidence type="ECO:0000313" key="3">
    <source>
        <dbReference type="Proteomes" id="UP000011513"/>
    </source>
</evidence>
<gene>
    <name evidence="2" type="ORF">C474_06932</name>
</gene>
<keyword evidence="3" id="KW-1185">Reference proteome</keyword>
<accession>M0DEG8</accession>
<name>M0DEG8_HALPD</name>
<comment type="caution">
    <text evidence="2">The sequence shown here is derived from an EMBL/GenBank/DDBJ whole genome shotgun (WGS) entry which is preliminary data.</text>
</comment>
<organism evidence="2 3">
    <name type="scientific">Halogeometricum pallidum JCM 14848</name>
    <dbReference type="NCBI Taxonomy" id="1227487"/>
    <lineage>
        <taxon>Archaea</taxon>
        <taxon>Methanobacteriati</taxon>
        <taxon>Methanobacteriota</taxon>
        <taxon>Stenosarchaea group</taxon>
        <taxon>Halobacteria</taxon>
        <taxon>Halobacteriales</taxon>
        <taxon>Haloferacaceae</taxon>
        <taxon>Halogeometricum</taxon>
    </lineage>
</organism>
<evidence type="ECO:0000313" key="2">
    <source>
        <dbReference type="EMBL" id="ELZ32534.1"/>
    </source>
</evidence>
<proteinExistence type="predicted"/>
<dbReference type="eggNOG" id="arCOG00938">
    <property type="taxonomic scope" value="Archaea"/>
</dbReference>
<dbReference type="InParanoid" id="M0DEG8"/>
<dbReference type="Proteomes" id="UP000011513">
    <property type="component" value="Unassembled WGS sequence"/>
</dbReference>
<feature type="region of interest" description="Disordered" evidence="1">
    <location>
        <begin position="62"/>
        <end position="115"/>
    </location>
</feature>
<protein>
    <submittedName>
        <fullName evidence="2">Fe-S oxidoreductase</fullName>
    </submittedName>
</protein>
<sequence>MNPRAVDTDRRPFVSRVGDVCPSGFLPGTAGPVGDRSVVDRYPADLFRSLRDRDALRGKCGACESRNRRGGSRSRAFAYTGDPLASDPFSEYVPEGYDGPRPEQSLAARDASSAD</sequence>